<dbReference type="Proteomes" id="UP001596317">
    <property type="component" value="Unassembled WGS sequence"/>
</dbReference>
<proteinExistence type="predicted"/>
<gene>
    <name evidence="2" type="ORF">ACFP90_27630</name>
</gene>
<keyword evidence="3" id="KW-1185">Reference proteome</keyword>
<organism evidence="2 3">
    <name type="scientific">Deinococcus multiflagellatus</name>
    <dbReference type="NCBI Taxonomy" id="1656887"/>
    <lineage>
        <taxon>Bacteria</taxon>
        <taxon>Thermotogati</taxon>
        <taxon>Deinococcota</taxon>
        <taxon>Deinococci</taxon>
        <taxon>Deinococcales</taxon>
        <taxon>Deinococcaceae</taxon>
        <taxon>Deinococcus</taxon>
    </lineage>
</organism>
<evidence type="ECO:0000313" key="2">
    <source>
        <dbReference type="EMBL" id="MFC6663769.1"/>
    </source>
</evidence>
<feature type="region of interest" description="Disordered" evidence="1">
    <location>
        <begin position="160"/>
        <end position="182"/>
    </location>
</feature>
<dbReference type="RefSeq" id="WP_380059355.1">
    <property type="nucleotide sequence ID" value="NZ_JBHSWB010000004.1"/>
</dbReference>
<dbReference type="InterPro" id="IPR013494">
    <property type="entry name" value="CHP02678"/>
</dbReference>
<protein>
    <submittedName>
        <fullName evidence="2">DUF2398 family protein</fullName>
    </submittedName>
</protein>
<evidence type="ECO:0000256" key="1">
    <source>
        <dbReference type="SAM" id="MobiDB-lite"/>
    </source>
</evidence>
<comment type="caution">
    <text evidence="2">The sequence shown here is derived from an EMBL/GenBank/DDBJ whole genome shotgun (WGS) entry which is preliminary data.</text>
</comment>
<sequence length="182" mass="19883">MSEVQSVPAAFTAAVRTLLDTPLLTEGMEGFRETYAWRLELRVFFARVAALTVQSGPGVLRLVLSPPFPEGGRAWADVRSPQAAGFVAWVLWYHEFLGVQAGEVRQFSLAELASAISSHPQAQDLDFSVRSQRLALLQAVRALRELGALAIVDESSQEWENGEGEAGSSGGRCWNSLQRPLI</sequence>
<evidence type="ECO:0000313" key="3">
    <source>
        <dbReference type="Proteomes" id="UP001596317"/>
    </source>
</evidence>
<dbReference type="Pfam" id="PF09661">
    <property type="entry name" value="DUF2398"/>
    <property type="match status" value="1"/>
</dbReference>
<dbReference type="EMBL" id="JBHSWB010000004">
    <property type="protein sequence ID" value="MFC6663769.1"/>
    <property type="molecule type" value="Genomic_DNA"/>
</dbReference>
<reference evidence="3" key="1">
    <citation type="journal article" date="2019" name="Int. J. Syst. Evol. Microbiol.">
        <title>The Global Catalogue of Microorganisms (GCM) 10K type strain sequencing project: providing services to taxonomists for standard genome sequencing and annotation.</title>
        <authorList>
            <consortium name="The Broad Institute Genomics Platform"/>
            <consortium name="The Broad Institute Genome Sequencing Center for Infectious Disease"/>
            <person name="Wu L."/>
            <person name="Ma J."/>
        </authorList>
    </citation>
    <scope>NUCLEOTIDE SEQUENCE [LARGE SCALE GENOMIC DNA]</scope>
    <source>
        <strain evidence="3">CCUG 63830</strain>
    </source>
</reference>
<accession>A0ABW1ZV16</accession>
<name>A0ABW1ZV16_9DEIO</name>